<dbReference type="SUPFAM" id="SSF52096">
    <property type="entry name" value="ClpP/crotonase"/>
    <property type="match status" value="1"/>
</dbReference>
<dbReference type="InterPro" id="IPR001347">
    <property type="entry name" value="SIS_dom"/>
</dbReference>
<evidence type="ECO:0000256" key="9">
    <source>
        <dbReference type="PROSITE-ProRule" id="PRU00103"/>
    </source>
</evidence>
<evidence type="ECO:0000256" key="2">
    <source>
        <dbReference type="ARBA" id="ARBA00012916"/>
    </source>
</evidence>
<dbReference type="CDD" id="cd05009">
    <property type="entry name" value="SIS_GlmS_GlmD_2"/>
    <property type="match status" value="1"/>
</dbReference>
<dbReference type="Proteomes" id="UP000053237">
    <property type="component" value="Unassembled WGS sequence"/>
</dbReference>
<dbReference type="FunFam" id="1.25.10.10:FF:000318">
    <property type="entry name" value="Serine/threonine-protein phosphatase 2A regulatory subunit A gamma isoform"/>
    <property type="match status" value="1"/>
</dbReference>
<dbReference type="InterPro" id="IPR029045">
    <property type="entry name" value="ClpP/crotonase-like_dom_sf"/>
</dbReference>
<dbReference type="InterPro" id="IPR016024">
    <property type="entry name" value="ARM-type_fold"/>
</dbReference>
<dbReference type="InterPro" id="IPR046348">
    <property type="entry name" value="SIS_dom_sf"/>
</dbReference>
<dbReference type="PROSITE" id="PS51278">
    <property type="entry name" value="GATASE_TYPE_2"/>
    <property type="match status" value="1"/>
</dbReference>
<feature type="repeat" description="HEAT" evidence="9">
    <location>
        <begin position="2012"/>
        <end position="2050"/>
    </location>
</feature>
<feature type="repeat" description="HEAT" evidence="9">
    <location>
        <begin position="2088"/>
        <end position="2126"/>
    </location>
</feature>
<evidence type="ECO:0000313" key="13">
    <source>
        <dbReference type="Proteomes" id="UP000053237"/>
    </source>
</evidence>
<evidence type="ECO:0000256" key="8">
    <source>
        <dbReference type="ARBA" id="ARBA00038332"/>
    </source>
</evidence>
<dbReference type="InterPro" id="IPR054573">
    <property type="entry name" value="PP2A/SF3B1-like_HEAT"/>
</dbReference>
<dbReference type="FunFam" id="3.60.20.10:FF:000006">
    <property type="entry name" value="Glutamine--fructose-6-phosphate aminotransferase [isomerizing]"/>
    <property type="match status" value="1"/>
</dbReference>
<proteinExistence type="inferred from homology"/>
<keyword evidence="13" id="KW-1185">Reference proteome</keyword>
<evidence type="ECO:0000259" key="11">
    <source>
        <dbReference type="PROSITE" id="PS51464"/>
    </source>
</evidence>
<dbReference type="CDD" id="cd06558">
    <property type="entry name" value="crotonase-like"/>
    <property type="match status" value="1"/>
</dbReference>
<dbReference type="GO" id="GO:0097367">
    <property type="term" value="F:carbohydrate derivative binding"/>
    <property type="evidence" value="ECO:0007669"/>
    <property type="project" value="InterPro"/>
</dbReference>
<comment type="caution">
    <text evidence="12">The sequence shown here is derived from an EMBL/GenBank/DDBJ whole genome shotgun (WGS) entry which is preliminary data.</text>
</comment>
<dbReference type="SUPFAM" id="SSF56235">
    <property type="entry name" value="N-terminal nucleophile aminohydrolases (Ntn hydrolases)"/>
    <property type="match status" value="1"/>
</dbReference>
<dbReference type="STRING" id="65357.A0A024G4P1"/>
<dbReference type="FunFam" id="3.40.50.10490:FF:000036">
    <property type="entry name" value="Glutamine-fructose-6-phosphate transaminase (Isomerizing), variant"/>
    <property type="match status" value="1"/>
</dbReference>
<dbReference type="InParanoid" id="A0A024G4P1"/>
<dbReference type="InterPro" id="IPR021133">
    <property type="entry name" value="HEAT_type_2"/>
</dbReference>
<dbReference type="GO" id="GO:0006047">
    <property type="term" value="P:UDP-N-acetylglucosamine metabolic process"/>
    <property type="evidence" value="ECO:0007669"/>
    <property type="project" value="TreeGrafter"/>
</dbReference>
<keyword evidence="4" id="KW-0032">Aminotransferase</keyword>
<dbReference type="PROSITE" id="PS51464">
    <property type="entry name" value="SIS"/>
    <property type="match status" value="2"/>
</dbReference>
<dbReference type="EMBL" id="CAIX01000025">
    <property type="protein sequence ID" value="CCI41814.1"/>
    <property type="molecule type" value="Genomic_DNA"/>
</dbReference>
<dbReference type="SUPFAM" id="SSF48371">
    <property type="entry name" value="ARM repeat"/>
    <property type="match status" value="1"/>
</dbReference>
<dbReference type="InterPro" id="IPR017932">
    <property type="entry name" value="GATase_2_dom"/>
</dbReference>
<comment type="catalytic activity">
    <reaction evidence="1">
        <text>D-fructose 6-phosphate + L-glutamine = D-glucosamine 6-phosphate + L-glutamate</text>
        <dbReference type="Rhea" id="RHEA:13237"/>
        <dbReference type="ChEBI" id="CHEBI:29985"/>
        <dbReference type="ChEBI" id="CHEBI:58359"/>
        <dbReference type="ChEBI" id="CHEBI:58725"/>
        <dbReference type="ChEBI" id="CHEBI:61527"/>
        <dbReference type="EC" id="2.6.1.16"/>
    </reaction>
</comment>
<dbReference type="GO" id="GO:0004360">
    <property type="term" value="F:glutamine-fructose-6-phosphate transaminase (isomerizing) activity"/>
    <property type="evidence" value="ECO:0007669"/>
    <property type="project" value="UniProtKB-EC"/>
</dbReference>
<evidence type="ECO:0000256" key="6">
    <source>
        <dbReference type="ARBA" id="ARBA00022737"/>
    </source>
</evidence>
<dbReference type="SUPFAM" id="SSF47473">
    <property type="entry name" value="EF-hand"/>
    <property type="match status" value="1"/>
</dbReference>
<name>A0A024G4P1_9STRA</name>
<dbReference type="GO" id="GO:0006002">
    <property type="term" value="P:fructose 6-phosphate metabolic process"/>
    <property type="evidence" value="ECO:0007669"/>
    <property type="project" value="TreeGrafter"/>
</dbReference>
<dbReference type="InterPro" id="IPR011992">
    <property type="entry name" value="EF-hand-dom_pair"/>
</dbReference>
<accession>A0A024G4P1</accession>
<dbReference type="Gene3D" id="3.60.20.10">
    <property type="entry name" value="Glutamine Phosphoribosylpyrophosphate, subunit 1, domain 1"/>
    <property type="match status" value="1"/>
</dbReference>
<dbReference type="InterPro" id="IPR047084">
    <property type="entry name" value="GFAT_N"/>
</dbReference>
<reference evidence="12 13" key="1">
    <citation type="submission" date="2012-05" db="EMBL/GenBank/DDBJ databases">
        <title>Recombination and specialization in a pathogen metapopulation.</title>
        <authorList>
            <person name="Gardiner A."/>
            <person name="Kemen E."/>
            <person name="Schultz-Larsen T."/>
            <person name="MacLean D."/>
            <person name="Van Oosterhout C."/>
            <person name="Jones J.D.G."/>
        </authorList>
    </citation>
    <scope>NUCLEOTIDE SEQUENCE [LARGE SCALE GENOMIC DNA]</scope>
    <source>
        <strain evidence="12 13">Ac Nc2</strain>
    </source>
</reference>
<feature type="repeat" description="HEAT" evidence="9">
    <location>
        <begin position="1895"/>
        <end position="1933"/>
    </location>
</feature>
<dbReference type="InterPro" id="IPR035466">
    <property type="entry name" value="GlmS/AgaS_SIS"/>
</dbReference>
<dbReference type="NCBIfam" id="TIGR01135">
    <property type="entry name" value="glmS"/>
    <property type="match status" value="1"/>
</dbReference>
<comment type="similarity">
    <text evidence="8">Belongs to the phosphatase 2A regulatory subunit A family.</text>
</comment>
<dbReference type="Gene3D" id="3.40.50.10490">
    <property type="entry name" value="Glucose-6-phosphate isomerase like protein, domain 1"/>
    <property type="match status" value="2"/>
</dbReference>
<dbReference type="Gene3D" id="1.25.10.10">
    <property type="entry name" value="Leucine-rich Repeat Variant"/>
    <property type="match status" value="1"/>
</dbReference>
<dbReference type="Pfam" id="PF13522">
    <property type="entry name" value="GATase_6"/>
    <property type="match status" value="1"/>
</dbReference>
<dbReference type="CDD" id="cd00714">
    <property type="entry name" value="GFAT"/>
    <property type="match status" value="1"/>
</dbReference>
<dbReference type="InterPro" id="IPR045004">
    <property type="entry name" value="ECH_dom"/>
</dbReference>
<gene>
    <name evidence="12" type="ORF">BN9_025980</name>
</gene>
<dbReference type="PANTHER" id="PTHR10937:SF0">
    <property type="entry name" value="GLUTAMINE--FRUCTOSE-6-PHOSPHATE TRANSAMINASE (ISOMERIZING)"/>
    <property type="match status" value="1"/>
</dbReference>
<dbReference type="OrthoDB" id="15235at2759"/>
<dbReference type="InterPro" id="IPR011989">
    <property type="entry name" value="ARM-like"/>
</dbReference>
<evidence type="ECO:0000256" key="3">
    <source>
        <dbReference type="ARBA" id="ARBA00016090"/>
    </source>
</evidence>
<dbReference type="Pfam" id="PF01380">
    <property type="entry name" value="SIS"/>
    <property type="match status" value="2"/>
</dbReference>
<keyword evidence="7" id="KW-0315">Glutamine amidotransferase</keyword>
<organism evidence="12 13">
    <name type="scientific">Albugo candida</name>
    <dbReference type="NCBI Taxonomy" id="65357"/>
    <lineage>
        <taxon>Eukaryota</taxon>
        <taxon>Sar</taxon>
        <taxon>Stramenopiles</taxon>
        <taxon>Oomycota</taxon>
        <taxon>Peronosporomycetes</taxon>
        <taxon>Albuginales</taxon>
        <taxon>Albuginaceae</taxon>
        <taxon>Albugo</taxon>
    </lineage>
</organism>
<evidence type="ECO:0000259" key="10">
    <source>
        <dbReference type="PROSITE" id="PS51278"/>
    </source>
</evidence>
<evidence type="ECO:0000256" key="4">
    <source>
        <dbReference type="ARBA" id="ARBA00022576"/>
    </source>
</evidence>
<sequence length="2265" mass="250648">MLLHGKKNSGATLQGLNFHALLGKSTDMIRQFSRRSPTRLVFDIKAIPLHYSLVYESSILHHRRHIETSYGTIAKVGAKTTTTSVTKTHHAIIGLLLAAGISLQYGDRKKNGEEYEVSLFGKIAECCGIMGVVGKSGNASNFLLEGVTILQNRGYDSAGMSTQKSIPDENGQAPITTTKFASVDGTADSIQLLKNSKEQHDGNNVGIAHTRWATHGSKTDHNAHPHMDMHGRVSVIHNGTFTNYNEIKQELTSEGVIFASDTDTEVAAQLIGHLMGDGADVLTATRLALSRLEGTWGLCIMARDEPGKIIVARNGSPLCIGYGSNEMYVASETTAFSRYTKRFISLKDGELAVLKSDSAELDPVDEKEGFLQRFPTSRYATAPDVKVRLAPTPYPHWTIREIMEQPKAVAAALGYGGRVSVDHVYLGGLEAEKERMLKIKNLLIAACGTSLYASKYGAKLMRSLNAFDNVSAEDASECTPDRLPRKKAGVLVVSQSGETLDAVRVLKMVEDLPVEFPTFSVVNAVGSLIARTTKCGVYLNAGRENAVASTKAFVTQVTVMGLIACWFAQNRPEGNHTKMDELIQSMHRLPIAIGIALRTRQQCEQVAEKLMSSEHLFVLGRGYGEPIAYEGALKIKELSYLHAEGYPGGALKHGPFALIEDAKDGKNGATPIILIVLDDEHAQYMKTAAQEVRARGAHTIVITDNAKMCEGIADTIISIPTNGPMTALLASVPLQLIAYTLAVKKGINPDVPRNLAKAQDAGLRIVKLNRPEALNALSFPMIDHLYGRFKKFEKNWTINAVILSGMGERAFCAGGDIRALYEQGKNEATRHLGKNFFRREYELNYFLATTEMPIISFLNGITMGGGAGISMHGKFVVATEKTVFAMPETAIGFFPDVGSSYLLPRLGRRLVEGEHYRADVGKSAAMEGQGLGTFLALTGERLKGPEVIGFGLATHYMESNVYDNLMHHLTGFDFPNDMPQEERDEALHEALEEFETEDAQQDIDSEYLQTVESIFGAKNSDDTMEGIFSRLKSHNSEWSKTTLATLQKMSPLSLKVTLELMREGAQKSCEDCFQMEYRIASRMLTKSDMMEGIRSMIIDKDRNPKWTHGSVDDVKREDVLGYFNALENEEELVLGVSADENANISKDDPVSNTDVSEKLNAKSSALVHSECTARTEKHVYVPADEDTVSIITPTSKEHSFRISRNLTFQQLLIDAASYWSLPTSQVVLRDGKGGIWPHSESVMVTLAAKRNRKIKVILDIRQTSWASTFAHLEEACNSKRDQIEPFPKSLPISNASSTLYKDLWGIFTFYCVQGGDLQVDLMKAHQFTKLLQDCQLLNKVVKLEIMSIIYNGEINGKVQLNFEEFLNLISRIAKLAITKKLKCIQGCKKEEEAVYQLVVDHILPKACRWPQEEWEVSTIKIHQREVIVFFFGHLKALLAIFIFYARSYHKNPATGMREFYMSYQNFQRFINDFLFAKLQLSTVSCAQIFLAACCSCPFHVPIYHTVDKDTKVLDPESSSIKAFVATKDVEETRIATIRDLISTSGVVVAYTFPASLENRATCMGFSAFIDFLGRASLTAYTKSDTISCVKALIHHVCSEATHARVMEIIENHGSSCVHANTFYMGTAALKSKFFKAWKEEGFPDYLAANVDVARRPERAVHRKARLLHQRAAMGKNLAISSFQYDSAVSIKASGSVEEEEIHPLKLLMEDMSSDEPETRIKSMRKLKTVAQALGHDRTRCELIPFLRDSTDNDDEILVALAEEVGDFVDLVGGPAHAAILVDPLEVLAGIEETVVRDRAVQSLQKVIKAVPNVGEVMVPLLRRLVEGDWFTSRVSACSLFAPIYSRLVDVGQKKQVRELFSVACSDETPMVRRAAASNIGKVAANVEQEFVVTLIVQLFKTLTSDDQDSVRLLAIENCAAIAELLSPEENQQHILPVVKTSAEDRSWRVRYSIAKDLFPLSRAMGSQITESELLHCFTTLLQDTEAEVRAASAKNIPGYITIVKYDLFNNEVIPLLSNLAQDTAPNVRTAVSISCMELAPKLGEAAAKTSLSPMLLLFLRDEVVDVRLNILKRMENLAPWMSSFEDVFLPAIADLARDLQWRVREAVVLSIPSLVGSLGTQYFQEHLLDIYLNAYSDMVGEVRLSATKILPQLVNTAGNEFMLQHVLPRLTAILEKSIIYQERVNVLHALEQLASESASGELLNGSITLAIRGAQDKIPNVRFVASKTLKELSKHTDATVIATQVRPCLMELLNDADTDVNIILQ</sequence>
<evidence type="ECO:0000256" key="5">
    <source>
        <dbReference type="ARBA" id="ARBA00022679"/>
    </source>
</evidence>
<feature type="domain" description="Glutamine amidotransferase type-2" evidence="10">
    <location>
        <begin position="127"/>
        <end position="357"/>
    </location>
</feature>
<dbReference type="SUPFAM" id="SSF53697">
    <property type="entry name" value="SIS domain"/>
    <property type="match status" value="1"/>
</dbReference>
<dbReference type="InterPro" id="IPR029055">
    <property type="entry name" value="Ntn_hydrolases_N"/>
</dbReference>
<evidence type="ECO:0000256" key="1">
    <source>
        <dbReference type="ARBA" id="ARBA00001031"/>
    </source>
</evidence>
<dbReference type="NCBIfam" id="NF001484">
    <property type="entry name" value="PRK00331.1"/>
    <property type="match status" value="1"/>
</dbReference>
<dbReference type="Pfam" id="PF22646">
    <property type="entry name" value="PPP2R1A-like_HEAT"/>
    <property type="match status" value="1"/>
</dbReference>
<dbReference type="EC" id="2.6.1.16" evidence="2"/>
<evidence type="ECO:0000256" key="7">
    <source>
        <dbReference type="ARBA" id="ARBA00022962"/>
    </source>
</evidence>
<keyword evidence="5" id="KW-0808">Transferase</keyword>
<dbReference type="InterPro" id="IPR035490">
    <property type="entry name" value="GlmS/FrlB_SIS"/>
</dbReference>
<feature type="repeat" description="HEAT" evidence="9">
    <location>
        <begin position="1973"/>
        <end position="2011"/>
    </location>
</feature>
<dbReference type="PROSITE" id="PS50077">
    <property type="entry name" value="HEAT_REPEAT"/>
    <property type="match status" value="5"/>
</dbReference>
<protein>
    <recommendedName>
        <fullName evidence="3">Glutamine--fructose-6-phosphate aminotransferase [isomerizing]</fullName>
        <ecNumber evidence="2">2.6.1.16</ecNumber>
    </recommendedName>
</protein>
<dbReference type="NCBIfam" id="NF004127">
    <property type="entry name" value="PRK05617.1"/>
    <property type="match status" value="1"/>
</dbReference>
<feature type="domain" description="SIS" evidence="11">
    <location>
        <begin position="432"/>
        <end position="573"/>
    </location>
</feature>
<feature type="repeat" description="HEAT" evidence="9">
    <location>
        <begin position="1934"/>
        <end position="1972"/>
    </location>
</feature>
<dbReference type="GO" id="GO:0006487">
    <property type="term" value="P:protein N-linked glycosylation"/>
    <property type="evidence" value="ECO:0007669"/>
    <property type="project" value="TreeGrafter"/>
</dbReference>
<dbReference type="Pfam" id="PF16113">
    <property type="entry name" value="ECH_2"/>
    <property type="match status" value="1"/>
</dbReference>
<feature type="domain" description="SIS" evidence="11">
    <location>
        <begin position="606"/>
        <end position="752"/>
    </location>
</feature>
<dbReference type="Gene3D" id="3.90.226.10">
    <property type="entry name" value="2-enoyl-CoA Hydratase, Chain A, domain 1"/>
    <property type="match status" value="1"/>
</dbReference>
<dbReference type="InterPro" id="IPR005855">
    <property type="entry name" value="GFAT"/>
</dbReference>
<dbReference type="CDD" id="cd05008">
    <property type="entry name" value="SIS_GlmS_GlmD_1"/>
    <property type="match status" value="1"/>
</dbReference>
<evidence type="ECO:0000313" key="12">
    <source>
        <dbReference type="EMBL" id="CCI41814.1"/>
    </source>
</evidence>
<dbReference type="PANTHER" id="PTHR10937">
    <property type="entry name" value="GLUCOSAMINE--FRUCTOSE-6-PHOSPHATE AMINOTRANSFERASE, ISOMERIZING"/>
    <property type="match status" value="1"/>
</dbReference>
<dbReference type="Gene3D" id="1.10.238.10">
    <property type="entry name" value="EF-hand"/>
    <property type="match status" value="1"/>
</dbReference>
<keyword evidence="6" id="KW-0677">Repeat</keyword>